<comment type="caution">
    <text evidence="1">The sequence shown here is derived from an EMBL/GenBank/DDBJ whole genome shotgun (WGS) entry which is preliminary data.</text>
</comment>
<dbReference type="Proteomes" id="UP000625711">
    <property type="component" value="Unassembled WGS sequence"/>
</dbReference>
<evidence type="ECO:0000313" key="1">
    <source>
        <dbReference type="EMBL" id="KAF7284050.1"/>
    </source>
</evidence>
<organism evidence="1 2">
    <name type="scientific">Rhynchophorus ferrugineus</name>
    <name type="common">Red palm weevil</name>
    <name type="synonym">Curculio ferrugineus</name>
    <dbReference type="NCBI Taxonomy" id="354439"/>
    <lineage>
        <taxon>Eukaryota</taxon>
        <taxon>Metazoa</taxon>
        <taxon>Ecdysozoa</taxon>
        <taxon>Arthropoda</taxon>
        <taxon>Hexapoda</taxon>
        <taxon>Insecta</taxon>
        <taxon>Pterygota</taxon>
        <taxon>Neoptera</taxon>
        <taxon>Endopterygota</taxon>
        <taxon>Coleoptera</taxon>
        <taxon>Polyphaga</taxon>
        <taxon>Cucujiformia</taxon>
        <taxon>Curculionidae</taxon>
        <taxon>Dryophthorinae</taxon>
        <taxon>Rhynchophorus</taxon>
    </lineage>
</organism>
<reference evidence="1" key="1">
    <citation type="submission" date="2020-08" db="EMBL/GenBank/DDBJ databases">
        <title>Genome sequencing and assembly of the red palm weevil Rhynchophorus ferrugineus.</title>
        <authorList>
            <person name="Dias G.B."/>
            <person name="Bergman C.M."/>
            <person name="Manee M."/>
        </authorList>
    </citation>
    <scope>NUCLEOTIDE SEQUENCE</scope>
    <source>
        <strain evidence="1">AA-2017</strain>
        <tissue evidence="1">Whole larva</tissue>
    </source>
</reference>
<sequence length="88" mass="9902">MNHKFFAFIPFSFSDRNRTSFPVSLPPYTPSVYSTSPHLATPQLPAKPVPLRLTAPTPQAPPFPGRSFSQLRFDFHLVRLAVNACLLF</sequence>
<evidence type="ECO:0000313" key="2">
    <source>
        <dbReference type="Proteomes" id="UP000625711"/>
    </source>
</evidence>
<protein>
    <submittedName>
        <fullName evidence="1">Uncharacterized protein</fullName>
    </submittedName>
</protein>
<name>A0A834IUA6_RHYFE</name>
<gene>
    <name evidence="1" type="ORF">GWI33_022669</name>
</gene>
<dbReference type="EMBL" id="JAACXV010000084">
    <property type="protein sequence ID" value="KAF7284050.1"/>
    <property type="molecule type" value="Genomic_DNA"/>
</dbReference>
<accession>A0A834IUA6</accession>
<proteinExistence type="predicted"/>
<keyword evidence="2" id="KW-1185">Reference proteome</keyword>
<dbReference type="AlphaFoldDB" id="A0A834IUA6"/>